<sequence length="74" mass="8447">MFQIAILGGDLKKAWGNPFKMVGYFLRVWGGNATLIQLLDDFMRGYIELVRLFKTGNLVHNKRRGAARATIFET</sequence>
<accession>A0A7G7CN36</accession>
<organism evidence="1 2">
    <name type="scientific">Corynebacterium incognita</name>
    <dbReference type="NCBI Taxonomy" id="2754725"/>
    <lineage>
        <taxon>Bacteria</taxon>
        <taxon>Bacillati</taxon>
        <taxon>Actinomycetota</taxon>
        <taxon>Actinomycetes</taxon>
        <taxon>Mycobacteriales</taxon>
        <taxon>Corynebacteriaceae</taxon>
        <taxon>Corynebacterium</taxon>
    </lineage>
</organism>
<keyword evidence="2" id="KW-1185">Reference proteome</keyword>
<dbReference type="EMBL" id="CP059404">
    <property type="protein sequence ID" value="QNE89002.1"/>
    <property type="molecule type" value="Genomic_DNA"/>
</dbReference>
<gene>
    <name evidence="1" type="ORF">H0194_07915</name>
</gene>
<protein>
    <submittedName>
        <fullName evidence="1">Uncharacterized protein</fullName>
    </submittedName>
</protein>
<name>A0A7G7CN36_9CORY</name>
<reference evidence="1 2" key="1">
    <citation type="submission" date="2020-07" db="EMBL/GenBank/DDBJ databases">
        <title>Complete genome and description of Corynebacterium incognita strain Marseille-Q3630 sp. nov.</title>
        <authorList>
            <person name="Boxberger M."/>
        </authorList>
    </citation>
    <scope>NUCLEOTIDE SEQUENCE [LARGE SCALE GENOMIC DNA]</scope>
    <source>
        <strain evidence="1 2">Marseille-Q3630</strain>
    </source>
</reference>
<dbReference type="AlphaFoldDB" id="A0A7G7CN36"/>
<evidence type="ECO:0000313" key="1">
    <source>
        <dbReference type="EMBL" id="QNE89002.1"/>
    </source>
</evidence>
<dbReference type="Proteomes" id="UP000515743">
    <property type="component" value="Chromosome"/>
</dbReference>
<proteinExistence type="predicted"/>
<dbReference type="KEGG" id="cik:H0194_07915"/>
<evidence type="ECO:0000313" key="2">
    <source>
        <dbReference type="Proteomes" id="UP000515743"/>
    </source>
</evidence>
<dbReference type="RefSeq" id="WP_185175388.1">
    <property type="nucleotide sequence ID" value="NZ_CP059404.1"/>
</dbReference>